<sequence length="158" mass="17385">MKYCHDFTSGSMGNVKGQGNGQARKGQKHDIFGQGTPCLPEARGSCSWFADMQSHCKLHNARLVIHYPIYSLESKRPFRNSNCHASHLADCISGQTLSCPPSLPALIFHPPNSPNHVPTTCTPALPARNPWHEIQICSLVSHATRCSFQNAQTCCLDE</sequence>
<reference evidence="1 2" key="1">
    <citation type="journal article" date="2014" name="BMC Genomics">
        <title>Genome sequencing of four Aureobasidium pullulans varieties: biotechnological potential, stress tolerance, and description of new species.</title>
        <authorList>
            <person name="Gostin Ar C."/>
            <person name="Ohm R.A."/>
            <person name="Kogej T."/>
            <person name="Sonjak S."/>
            <person name="Turk M."/>
            <person name="Zajc J."/>
            <person name="Zalar P."/>
            <person name="Grube M."/>
            <person name="Sun H."/>
            <person name="Han J."/>
            <person name="Sharma A."/>
            <person name="Chiniquy J."/>
            <person name="Ngan C.Y."/>
            <person name="Lipzen A."/>
            <person name="Barry K."/>
            <person name="Grigoriev I.V."/>
            <person name="Gunde-Cimerman N."/>
        </authorList>
    </citation>
    <scope>NUCLEOTIDE SEQUENCE [LARGE SCALE GENOMIC DNA]</scope>
    <source>
        <strain evidence="1 2">EXF-150</strain>
    </source>
</reference>
<name>A0A074Y262_AURPU</name>
<protein>
    <submittedName>
        <fullName evidence="1">Uncharacterized protein</fullName>
    </submittedName>
</protein>
<organism evidence="1 2">
    <name type="scientific">Aureobasidium pullulans EXF-150</name>
    <dbReference type="NCBI Taxonomy" id="1043002"/>
    <lineage>
        <taxon>Eukaryota</taxon>
        <taxon>Fungi</taxon>
        <taxon>Dikarya</taxon>
        <taxon>Ascomycota</taxon>
        <taxon>Pezizomycotina</taxon>
        <taxon>Dothideomycetes</taxon>
        <taxon>Dothideomycetidae</taxon>
        <taxon>Dothideales</taxon>
        <taxon>Saccotheciaceae</taxon>
        <taxon>Aureobasidium</taxon>
    </lineage>
</organism>
<dbReference type="EMBL" id="KL584994">
    <property type="protein sequence ID" value="KEQ80986.1"/>
    <property type="molecule type" value="Genomic_DNA"/>
</dbReference>
<dbReference type="RefSeq" id="XP_029757173.1">
    <property type="nucleotide sequence ID" value="XM_029898625.1"/>
</dbReference>
<evidence type="ECO:0000313" key="1">
    <source>
        <dbReference type="EMBL" id="KEQ80986.1"/>
    </source>
</evidence>
<dbReference type="Proteomes" id="UP000030706">
    <property type="component" value="Unassembled WGS sequence"/>
</dbReference>
<evidence type="ECO:0000313" key="2">
    <source>
        <dbReference type="Proteomes" id="UP000030706"/>
    </source>
</evidence>
<gene>
    <name evidence="1" type="ORF">M438DRAFT_100163</name>
</gene>
<dbReference type="AlphaFoldDB" id="A0A074Y262"/>
<dbReference type="GeneID" id="40740931"/>
<accession>A0A074Y262</accession>
<dbReference type="HOGENOM" id="CLU_1669032_0_0_1"/>
<proteinExistence type="predicted"/>
<keyword evidence="2" id="KW-1185">Reference proteome</keyword>